<dbReference type="InterPro" id="IPR029063">
    <property type="entry name" value="SAM-dependent_MTases_sf"/>
</dbReference>
<evidence type="ECO:0000256" key="1">
    <source>
        <dbReference type="ARBA" id="ARBA00007430"/>
    </source>
</evidence>
<keyword evidence="2" id="KW-0472">Membrane</keyword>
<comment type="similarity">
    <text evidence="1">Belongs to the polysaccharide synthase family.</text>
</comment>
<dbReference type="PANTHER" id="PTHR43318">
    <property type="entry name" value="UDP-N-ACETYLGLUCOSAMINE 4,6-DEHYDRATASE"/>
    <property type="match status" value="1"/>
</dbReference>
<evidence type="ECO:0000313" key="4">
    <source>
        <dbReference type="EMBL" id="KGO89390.1"/>
    </source>
</evidence>
<reference evidence="4 5" key="1">
    <citation type="submission" date="2013-09" db="EMBL/GenBank/DDBJ databases">
        <authorList>
            <person name="Zeng Z."/>
            <person name="Chen C."/>
        </authorList>
    </citation>
    <scope>NUCLEOTIDE SEQUENCE [LARGE SCALE GENOMIC DNA]</scope>
    <source>
        <strain evidence="4 5">GH29-5</strain>
    </source>
</reference>
<dbReference type="Pfam" id="PF13727">
    <property type="entry name" value="CoA_binding_3"/>
    <property type="match status" value="1"/>
</dbReference>
<protein>
    <submittedName>
        <fullName evidence="4">Polysaccharide biosynthesis protein</fullName>
    </submittedName>
</protein>
<dbReference type="InterPro" id="IPR003869">
    <property type="entry name" value="Polysac_CapD-like"/>
</dbReference>
<evidence type="ECO:0000313" key="5">
    <source>
        <dbReference type="Proteomes" id="UP000030121"/>
    </source>
</evidence>
<feature type="transmembrane region" description="Helical" evidence="2">
    <location>
        <begin position="137"/>
        <end position="156"/>
    </location>
</feature>
<dbReference type="AlphaFoldDB" id="A0A0A2MM73"/>
<dbReference type="SUPFAM" id="SSF53335">
    <property type="entry name" value="S-adenosyl-L-methionine-dependent methyltransferases"/>
    <property type="match status" value="1"/>
</dbReference>
<dbReference type="Gene3D" id="3.40.50.720">
    <property type="entry name" value="NAD(P)-binding Rossmann-like Domain"/>
    <property type="match status" value="2"/>
</dbReference>
<dbReference type="EMBL" id="JRLW01000009">
    <property type="protein sequence ID" value="KGO89390.1"/>
    <property type="molecule type" value="Genomic_DNA"/>
</dbReference>
<feature type="transmembrane region" description="Helical" evidence="2">
    <location>
        <begin position="37"/>
        <end position="58"/>
    </location>
</feature>
<gene>
    <name evidence="4" type="ORF">Q764_08400</name>
</gene>
<dbReference type="STRING" id="1121899.GCA_000430025_00316"/>
<dbReference type="CDD" id="cd05237">
    <property type="entry name" value="UDP_invert_4-6DH_SDR_e"/>
    <property type="match status" value="1"/>
</dbReference>
<feature type="transmembrane region" description="Helical" evidence="2">
    <location>
        <begin position="101"/>
        <end position="125"/>
    </location>
</feature>
<keyword evidence="2" id="KW-0812">Transmembrane</keyword>
<keyword evidence="2" id="KW-1133">Transmembrane helix</keyword>
<dbReference type="OrthoDB" id="9803111at2"/>
<feature type="domain" description="Polysaccharide biosynthesis protein CapD-like" evidence="3">
    <location>
        <begin position="316"/>
        <end position="605"/>
    </location>
</feature>
<evidence type="ECO:0000256" key="2">
    <source>
        <dbReference type="SAM" id="Phobius"/>
    </source>
</evidence>
<dbReference type="eggNOG" id="COG1086">
    <property type="taxonomic scope" value="Bacteria"/>
</dbReference>
<proteinExistence type="inferred from homology"/>
<evidence type="ECO:0000259" key="3">
    <source>
        <dbReference type="Pfam" id="PF02719"/>
    </source>
</evidence>
<keyword evidence="5" id="KW-1185">Reference proteome</keyword>
<dbReference type="SUPFAM" id="SSF51735">
    <property type="entry name" value="NAD(P)-binding Rossmann-fold domains"/>
    <property type="match status" value="1"/>
</dbReference>
<dbReference type="Proteomes" id="UP000030121">
    <property type="component" value="Unassembled WGS sequence"/>
</dbReference>
<feature type="transmembrane region" description="Helical" evidence="2">
    <location>
        <begin position="70"/>
        <end position="89"/>
    </location>
</feature>
<name>A0A0A2MM73_9FLAO</name>
<accession>A0A0A2MM73</accession>
<dbReference type="InterPro" id="IPR051203">
    <property type="entry name" value="Polysaccharide_Synthase-Rel"/>
</dbReference>
<comment type="caution">
    <text evidence="4">The sequence shown here is derived from an EMBL/GenBank/DDBJ whole genome shotgun (WGS) entry which is preliminary data.</text>
</comment>
<dbReference type="PANTHER" id="PTHR43318:SF1">
    <property type="entry name" value="POLYSACCHARIDE BIOSYNTHESIS PROTEIN EPSC-RELATED"/>
    <property type="match status" value="1"/>
</dbReference>
<dbReference type="Pfam" id="PF02719">
    <property type="entry name" value="Polysacc_synt_2"/>
    <property type="match status" value="1"/>
</dbReference>
<organism evidence="4 5">
    <name type="scientific">Flavobacterium suncheonense GH29-5 = DSM 17707</name>
    <dbReference type="NCBI Taxonomy" id="1121899"/>
    <lineage>
        <taxon>Bacteria</taxon>
        <taxon>Pseudomonadati</taxon>
        <taxon>Bacteroidota</taxon>
        <taxon>Flavobacteriia</taxon>
        <taxon>Flavobacteriales</taxon>
        <taxon>Flavobacteriaceae</taxon>
        <taxon>Flavobacterium</taxon>
    </lineage>
</organism>
<sequence>MVVKKNSGFTLKSAFNLVLSGSSLNFSIKNLSYLPRWIILMLDIFMVLVSGFLGHLLLKGIGLNFELNRNMSAVLTLYLGVTVFFFWVFRTYSGIIRHSSFIDAVKLFMAQSSAFLFLLLVNTFFEVFQGGKLFLNTRLFISIVLSFMLLLLYRIVVKQVFEHYMIASKHKGITKALIYGADANAISVANALRFETPARYKVIGFVDRENKNSSKRILDLPILHHEKRVPVLLRSQGAQALIIADRSLSKDEKLALVDDCLEYNFKVLSVPDLTDWENQEDISKKIKNFQIQDLLERNPIQLDNKAISDQIKGKTIMITGAAGSIGSEIVWQVCAFGPSRIILVDQAETPLHHLSLELGKQNFGVTIESTIADIRNFAMMKSIFAKSRPDVVYHAAAYKHVPLMEENPSQAVFTNVSGTKNLADLSVAYGVESFVMVSTDKAVNPSNVMGASKRIAEKYVQSLFFSLTEKQNNPTKFITTRFGNVLGSNGSVVPLFTQQIANGGPITITHPEIIRYFMTIPEACQLVLEAGAMGMGGEIFIFDMGKPVKIIDLAKKMIRLAGLRPDKDIKIEIVGLRPGEKLYEELLNDSSKTLPTHHEKIMIAKEATDDYEDVNKQILELLELSTALYSEQIVAKMKSIVPEYKSMNSEYETLDEAKN</sequence>
<dbReference type="InterPro" id="IPR036291">
    <property type="entry name" value="NAD(P)-bd_dom_sf"/>
</dbReference>